<evidence type="ECO:0000256" key="4">
    <source>
        <dbReference type="ARBA" id="ARBA00022452"/>
    </source>
</evidence>
<evidence type="ECO:0000256" key="5">
    <source>
        <dbReference type="ARBA" id="ARBA00022692"/>
    </source>
</evidence>
<dbReference type="CDD" id="cd00342">
    <property type="entry name" value="gram_neg_porins"/>
    <property type="match status" value="1"/>
</dbReference>
<evidence type="ECO:0000256" key="11">
    <source>
        <dbReference type="SAM" id="SignalP"/>
    </source>
</evidence>
<dbReference type="InterPro" id="IPR033900">
    <property type="entry name" value="Gram_neg_porin_domain"/>
</dbReference>
<protein>
    <recommendedName>
        <fullName evidence="12">Porin domain-containing protein</fullName>
    </recommendedName>
</protein>
<evidence type="ECO:0000256" key="3">
    <source>
        <dbReference type="ARBA" id="ARBA00022448"/>
    </source>
</evidence>
<dbReference type="PATRIC" id="fig|762967.3.peg.1228"/>
<organism evidence="13 14">
    <name type="scientific">Sutterella parvirubra YIT 11816</name>
    <dbReference type="NCBI Taxonomy" id="762967"/>
    <lineage>
        <taxon>Bacteria</taxon>
        <taxon>Pseudomonadati</taxon>
        <taxon>Pseudomonadota</taxon>
        <taxon>Betaproteobacteria</taxon>
        <taxon>Burkholderiales</taxon>
        <taxon>Sutterellaceae</taxon>
        <taxon>Sutterella</taxon>
    </lineage>
</organism>
<evidence type="ECO:0000256" key="7">
    <source>
        <dbReference type="ARBA" id="ARBA00023065"/>
    </source>
</evidence>
<keyword evidence="7" id="KW-0406">Ion transport</keyword>
<keyword evidence="9" id="KW-0472">Membrane</keyword>
<evidence type="ECO:0000256" key="8">
    <source>
        <dbReference type="ARBA" id="ARBA00023114"/>
    </source>
</evidence>
<evidence type="ECO:0000259" key="12">
    <source>
        <dbReference type="Pfam" id="PF13609"/>
    </source>
</evidence>
<evidence type="ECO:0000256" key="1">
    <source>
        <dbReference type="ARBA" id="ARBA00004571"/>
    </source>
</evidence>
<sequence>MFKKSLTVLAVLGAFAGTAMAADVTVYGVVDAGLAYTHDKTTVNAKINAQELKDSVKNDEFRMDSGNNSATRFGIRGTEDLGNGLQVGFILENGFDADTGALTTDDTIFDRQATLSLSGNFGTVYMGRMSTLISDTGSVGFYGSMASAFGSGWSSNIAGHTAVNATYQTRYNNAVTYVSPEFAGTKIYAQYAMGDDEENTIRNDRYAALGAEWKAGPMDFGVLVDWLDKDSSEHGAGFGARMNVQDQYTVNFAGSYDFGVAKAFAAVQYFKDARDAGGILDNMGFFEIGNAGDQVFNKANTAAEGYGLHLGATFDALGGTFLAGVGYMDGELDYAYDGHVADIKAYSASLGYEYALSSRTKLYSGVGYLKQEADGVKTGVASGNWKYEGYDVIAGLVHTF</sequence>
<dbReference type="GO" id="GO:0015288">
    <property type="term" value="F:porin activity"/>
    <property type="evidence" value="ECO:0007669"/>
    <property type="project" value="UniProtKB-KW"/>
</dbReference>
<dbReference type="RefSeq" id="WP_008542580.1">
    <property type="nucleotide sequence ID" value="NZ_JH604983.1"/>
</dbReference>
<dbReference type="PANTHER" id="PTHR34501">
    <property type="entry name" value="PROTEIN YDDL-RELATED"/>
    <property type="match status" value="1"/>
</dbReference>
<dbReference type="Pfam" id="PF13609">
    <property type="entry name" value="Porin_4"/>
    <property type="match status" value="1"/>
</dbReference>
<comment type="subunit">
    <text evidence="2">Homotrimer.</text>
</comment>
<dbReference type="STRING" id="762967.HMPREF9440_01560"/>
<dbReference type="OrthoDB" id="5289162at2"/>
<gene>
    <name evidence="13" type="ORF">HMPREF9440_01560</name>
</gene>
<comment type="subcellular location">
    <subcellularLocation>
        <location evidence="1">Cell outer membrane</location>
        <topology evidence="1">Multi-pass membrane protein</topology>
    </subcellularLocation>
</comment>
<dbReference type="PANTHER" id="PTHR34501:SF9">
    <property type="entry name" value="MAJOR OUTER MEMBRANE PROTEIN P.IA"/>
    <property type="match status" value="1"/>
</dbReference>
<feature type="chain" id="PRO_5003587987" description="Porin domain-containing protein" evidence="11">
    <location>
        <begin position="22"/>
        <end position="400"/>
    </location>
</feature>
<evidence type="ECO:0000256" key="2">
    <source>
        <dbReference type="ARBA" id="ARBA00011233"/>
    </source>
</evidence>
<dbReference type="GO" id="GO:0006811">
    <property type="term" value="P:monoatomic ion transport"/>
    <property type="evidence" value="ECO:0007669"/>
    <property type="project" value="UniProtKB-KW"/>
</dbReference>
<dbReference type="HOGENOM" id="CLU_038238_1_2_4"/>
<dbReference type="GO" id="GO:0009279">
    <property type="term" value="C:cell outer membrane"/>
    <property type="evidence" value="ECO:0007669"/>
    <property type="project" value="UniProtKB-SubCell"/>
</dbReference>
<keyword evidence="3" id="KW-0813">Transport</keyword>
<proteinExistence type="predicted"/>
<keyword evidence="8" id="KW-0626">Porin</keyword>
<keyword evidence="6 11" id="KW-0732">Signal</keyword>
<accession>H3KFP1</accession>
<dbReference type="InterPro" id="IPR023614">
    <property type="entry name" value="Porin_dom_sf"/>
</dbReference>
<name>H3KFP1_9BURK</name>
<dbReference type="Gene3D" id="2.40.160.10">
    <property type="entry name" value="Porin"/>
    <property type="match status" value="1"/>
</dbReference>
<dbReference type="GO" id="GO:0046930">
    <property type="term" value="C:pore complex"/>
    <property type="evidence" value="ECO:0007669"/>
    <property type="project" value="UniProtKB-KW"/>
</dbReference>
<keyword evidence="5" id="KW-0812">Transmembrane</keyword>
<dbReference type="AlphaFoldDB" id="H3KFP1"/>
<dbReference type="InterPro" id="IPR050298">
    <property type="entry name" value="Gram-neg_bact_OMP"/>
</dbReference>
<feature type="signal peptide" evidence="11">
    <location>
        <begin position="1"/>
        <end position="21"/>
    </location>
</feature>
<reference evidence="13 14" key="1">
    <citation type="submission" date="2011-11" db="EMBL/GenBank/DDBJ databases">
        <authorList>
            <person name="Weinstock G."/>
            <person name="Sodergren E."/>
            <person name="Clifton S."/>
            <person name="Fulton L."/>
            <person name="Fulton B."/>
            <person name="Courtney L."/>
            <person name="Fronick C."/>
            <person name="Harrison M."/>
            <person name="Strong C."/>
            <person name="Farmer C."/>
            <person name="Delahaunty K."/>
            <person name="Markovic C."/>
            <person name="Hall O."/>
            <person name="Minx P."/>
            <person name="Tomlinson C."/>
            <person name="Mitreva M."/>
            <person name="Hou S."/>
            <person name="Chen J."/>
            <person name="Wollam A."/>
            <person name="Pepin K.H."/>
            <person name="Johnson M."/>
            <person name="Bhonagiri V."/>
            <person name="Zhang X."/>
            <person name="Suruliraj S."/>
            <person name="Warren W."/>
            <person name="Chinwalla A."/>
            <person name="Mardis E.R."/>
            <person name="Wilson R.K."/>
        </authorList>
    </citation>
    <scope>NUCLEOTIDE SEQUENCE [LARGE SCALE GENOMIC DNA]</scope>
    <source>
        <strain evidence="13 14">YIT 11816</strain>
    </source>
</reference>
<dbReference type="SUPFAM" id="SSF56935">
    <property type="entry name" value="Porins"/>
    <property type="match status" value="1"/>
</dbReference>
<evidence type="ECO:0000256" key="10">
    <source>
        <dbReference type="ARBA" id="ARBA00023237"/>
    </source>
</evidence>
<evidence type="ECO:0000313" key="13">
    <source>
        <dbReference type="EMBL" id="EHY31067.1"/>
    </source>
</evidence>
<evidence type="ECO:0000313" key="14">
    <source>
        <dbReference type="Proteomes" id="UP000004956"/>
    </source>
</evidence>
<keyword evidence="4" id="KW-1134">Transmembrane beta strand</keyword>
<dbReference type="EMBL" id="AFBQ01000232">
    <property type="protein sequence ID" value="EHY31067.1"/>
    <property type="molecule type" value="Genomic_DNA"/>
</dbReference>
<comment type="caution">
    <text evidence="13">The sequence shown here is derived from an EMBL/GenBank/DDBJ whole genome shotgun (WGS) entry which is preliminary data.</text>
</comment>
<dbReference type="Proteomes" id="UP000004956">
    <property type="component" value="Unassembled WGS sequence"/>
</dbReference>
<keyword evidence="10" id="KW-0998">Cell outer membrane</keyword>
<evidence type="ECO:0000256" key="9">
    <source>
        <dbReference type="ARBA" id="ARBA00023136"/>
    </source>
</evidence>
<evidence type="ECO:0000256" key="6">
    <source>
        <dbReference type="ARBA" id="ARBA00022729"/>
    </source>
</evidence>
<keyword evidence="14" id="KW-1185">Reference proteome</keyword>
<feature type="domain" description="Porin" evidence="12">
    <location>
        <begin position="9"/>
        <end position="373"/>
    </location>
</feature>